<dbReference type="EMBL" id="ACRF02000013">
    <property type="protein sequence ID" value="EEW93728.1"/>
    <property type="molecule type" value="Genomic_DNA"/>
</dbReference>
<evidence type="ECO:0000256" key="1">
    <source>
        <dbReference type="SAM" id="Phobius"/>
    </source>
</evidence>
<keyword evidence="1" id="KW-0472">Membrane</keyword>
<dbReference type="STRING" id="626369.HMPREF0446_00610"/>
<evidence type="ECO:0000313" key="2">
    <source>
        <dbReference type="EMBL" id="EEW93728.1"/>
    </source>
</evidence>
<evidence type="ECO:0000313" key="3">
    <source>
        <dbReference type="Proteomes" id="UP000002939"/>
    </source>
</evidence>
<keyword evidence="3" id="KW-1185">Reference proteome</keyword>
<organism evidence="2 3">
    <name type="scientific">Granulicatella elegans ATCC 700633</name>
    <dbReference type="NCBI Taxonomy" id="626369"/>
    <lineage>
        <taxon>Bacteria</taxon>
        <taxon>Bacillati</taxon>
        <taxon>Bacillota</taxon>
        <taxon>Bacilli</taxon>
        <taxon>Lactobacillales</taxon>
        <taxon>Carnobacteriaceae</taxon>
        <taxon>Granulicatella</taxon>
    </lineage>
</organism>
<name>D0BKX5_9LACT</name>
<dbReference type="RefSeq" id="WP_006702884.1">
    <property type="nucleotide sequence ID" value="NZ_KI391971.1"/>
</dbReference>
<dbReference type="AlphaFoldDB" id="D0BKX5"/>
<reference evidence="2" key="2">
    <citation type="submission" date="2011-10" db="EMBL/GenBank/DDBJ databases">
        <title>The Genome Sequence of Granulicatella elegans ATCC 700633.</title>
        <authorList>
            <consortium name="The Broad Institute Genome Sequencing Platform"/>
            <consortium name="The Broad Institute Genome Sequencing Center for Infectious Disease"/>
            <person name="Earl A."/>
            <person name="Ward D."/>
            <person name="Feldgarden M."/>
            <person name="Gevers D."/>
            <person name="Sibley C.D."/>
            <person name="Field T.R."/>
            <person name="Grinwis M."/>
            <person name="Eshaghurshan C.S."/>
            <person name="Surette M.G."/>
            <person name="Young S.K."/>
            <person name="Zeng Q."/>
            <person name="Gargeya S."/>
            <person name="Fitzgerald M."/>
            <person name="Haas B."/>
            <person name="Abouelleil A."/>
            <person name="Alvarado L."/>
            <person name="Arachchi H.M."/>
            <person name="Berlin A."/>
            <person name="Brown A."/>
            <person name="Chapman S.B."/>
            <person name="Chen Z."/>
            <person name="Dunbar C."/>
            <person name="Freedman E."/>
            <person name="Gearin G."/>
            <person name="Goldberg J."/>
            <person name="Griggs A."/>
            <person name="Gujja S."/>
            <person name="Heiman D."/>
            <person name="Howarth C."/>
            <person name="Larson L."/>
            <person name="Lui A."/>
            <person name="MacDonald P.J.P."/>
            <person name="Montmayeur A."/>
            <person name="Murphy C."/>
            <person name="Neiman D."/>
            <person name="Pearson M."/>
            <person name="Priest M."/>
            <person name="Roberts A."/>
            <person name="Saif S."/>
            <person name="Shea T."/>
            <person name="Shenoy N."/>
            <person name="Sisk P."/>
            <person name="Stolte C."/>
            <person name="Sykes S."/>
            <person name="Wortman J."/>
            <person name="Nusbaum C."/>
            <person name="Birren B."/>
        </authorList>
    </citation>
    <scope>NUCLEOTIDE SEQUENCE [LARGE SCALE GENOMIC DNA]</scope>
    <source>
        <strain evidence="2">ATCC 700633</strain>
    </source>
</reference>
<feature type="transmembrane region" description="Helical" evidence="1">
    <location>
        <begin position="63"/>
        <end position="82"/>
    </location>
</feature>
<feature type="transmembrane region" description="Helical" evidence="1">
    <location>
        <begin position="20"/>
        <end position="43"/>
    </location>
</feature>
<feature type="transmembrane region" description="Helical" evidence="1">
    <location>
        <begin position="103"/>
        <end position="124"/>
    </location>
</feature>
<protein>
    <submittedName>
        <fullName evidence="2">Uncharacterized protein</fullName>
    </submittedName>
</protein>
<sequence length="245" mass="28667">MSNLQKRLLKMFLLERLKVIGITLLFFAALSAVLSLFPIFNFLRNWILPDFSIYYSDNFRPTIEGNIILMIGIIVSIFLKCISQFQLSTLAGLTRKQIIVNELLIISVYVLISIFVLNFIKIDWNWGLVRISFSSMFPPFREFPLSAMILKLFADYLGWTILFFIVNKFTSKKMIIILFFLIYPFAGTFFLISILIPNFYVIVFTLLYYYFQFPILGTFIVCGVMLLFFFLVVYKHQSKITVSVI</sequence>
<keyword evidence="1" id="KW-0812">Transmembrane</keyword>
<comment type="caution">
    <text evidence="2">The sequence shown here is derived from an EMBL/GenBank/DDBJ whole genome shotgun (WGS) entry which is preliminary data.</text>
</comment>
<feature type="transmembrane region" description="Helical" evidence="1">
    <location>
        <begin position="178"/>
        <end position="203"/>
    </location>
</feature>
<reference evidence="2" key="1">
    <citation type="submission" date="2009-09" db="EMBL/GenBank/DDBJ databases">
        <authorList>
            <consortium name="The Broad Institute Genome Sequencing Platform"/>
            <person name="Ward D."/>
            <person name="Feldgarden M."/>
            <person name="Earl A."/>
            <person name="Young S.K."/>
            <person name="Zeng Q."/>
            <person name="Koehrsen M."/>
            <person name="Alvarado L."/>
            <person name="Berlin A."/>
            <person name="Bochicchio J."/>
            <person name="Borenstein D."/>
            <person name="Chapman S.B."/>
            <person name="Chen Z."/>
            <person name="Engels R."/>
            <person name="Freedman E."/>
            <person name="Gellesch M."/>
            <person name="Goldberg J."/>
            <person name="Griggs A."/>
            <person name="Gujja S."/>
            <person name="Heilman E."/>
            <person name="Heiman D."/>
            <person name="Hepburn T."/>
            <person name="Howarth C."/>
            <person name="Jen D."/>
            <person name="Larson L."/>
            <person name="Lewis B."/>
            <person name="Mehta T."/>
            <person name="Park D."/>
            <person name="Pearson M."/>
            <person name="Roberts A."/>
            <person name="Saif S."/>
            <person name="Shea T."/>
            <person name="Shenoy N."/>
            <person name="Sisk P."/>
            <person name="Stolte C."/>
            <person name="Sykes S."/>
            <person name="Thomson T."/>
            <person name="Walk T."/>
            <person name="White J."/>
            <person name="Yandava C."/>
            <person name="Sibley C.D."/>
            <person name="Field T.R."/>
            <person name="Grinwis M."/>
            <person name="Eshaghurshan C.S."/>
            <person name="Surette M.G."/>
            <person name="Haas B."/>
            <person name="Nusbaum C."/>
            <person name="Birren B."/>
        </authorList>
    </citation>
    <scope>NUCLEOTIDE SEQUENCE [LARGE SCALE GENOMIC DNA]</scope>
    <source>
        <strain evidence="2">ATCC 700633</strain>
    </source>
</reference>
<feature type="transmembrane region" description="Helical" evidence="1">
    <location>
        <begin position="144"/>
        <end position="166"/>
    </location>
</feature>
<dbReference type="Proteomes" id="UP000002939">
    <property type="component" value="Unassembled WGS sequence"/>
</dbReference>
<accession>D0BKX5</accession>
<feature type="transmembrane region" description="Helical" evidence="1">
    <location>
        <begin position="209"/>
        <end position="234"/>
    </location>
</feature>
<dbReference type="HOGENOM" id="CLU_1169352_0_0_9"/>
<gene>
    <name evidence="2" type="ORF">HMPREF0446_00610</name>
</gene>
<proteinExistence type="predicted"/>
<keyword evidence="1" id="KW-1133">Transmembrane helix</keyword>